<evidence type="ECO:0000313" key="3">
    <source>
        <dbReference type="Proteomes" id="UP000199504"/>
    </source>
</evidence>
<accession>A0A1C4VPT0</accession>
<protein>
    <submittedName>
        <fullName evidence="2">Uncharacterized protein</fullName>
    </submittedName>
</protein>
<reference evidence="3" key="1">
    <citation type="submission" date="2016-06" db="EMBL/GenBank/DDBJ databases">
        <authorList>
            <person name="Varghese N."/>
            <person name="Submissions Spin"/>
        </authorList>
    </citation>
    <scope>NUCLEOTIDE SEQUENCE [LARGE SCALE GENOMIC DNA]</scope>
    <source>
        <strain evidence="3">DSM 44830</strain>
    </source>
</reference>
<evidence type="ECO:0000313" key="2">
    <source>
        <dbReference type="EMBL" id="SCE85950.1"/>
    </source>
</evidence>
<keyword evidence="3" id="KW-1185">Reference proteome</keyword>
<dbReference type="RefSeq" id="WP_091603946.1">
    <property type="nucleotide sequence ID" value="NZ_FMCX01000001.1"/>
</dbReference>
<keyword evidence="1" id="KW-0472">Membrane</keyword>
<evidence type="ECO:0000256" key="1">
    <source>
        <dbReference type="SAM" id="Phobius"/>
    </source>
</evidence>
<keyword evidence="1" id="KW-0812">Transmembrane</keyword>
<proteinExistence type="predicted"/>
<organism evidence="2 3">
    <name type="scientific">Micromonospora mirobrigensis</name>
    <dbReference type="NCBI Taxonomy" id="262898"/>
    <lineage>
        <taxon>Bacteria</taxon>
        <taxon>Bacillati</taxon>
        <taxon>Actinomycetota</taxon>
        <taxon>Actinomycetes</taxon>
        <taxon>Micromonosporales</taxon>
        <taxon>Micromonosporaceae</taxon>
        <taxon>Micromonospora</taxon>
    </lineage>
</organism>
<name>A0A1C4VPT0_9ACTN</name>
<feature type="transmembrane region" description="Helical" evidence="1">
    <location>
        <begin position="102"/>
        <end position="123"/>
    </location>
</feature>
<dbReference type="OrthoDB" id="3406178at2"/>
<keyword evidence="1" id="KW-1133">Transmembrane helix</keyword>
<sequence>MSYPEVAPVRRPAAVTLAAAVLALMVAGALAYAVTTLVVLGGTVEEFRSAAGATTARPDEVDTVVTLIRVSAVLSAVVTVLAALLLVGLIVGLLAGRRGARVATWVVCGLGLLCGCCSVAAVVGERAAPLRLGGGRVSGDLLGLVGDAYPSWWIPVNAGLSVAQALGYVVVAALLAVPAANAWFGGRRAPAAPPVTPPFPPR</sequence>
<feature type="transmembrane region" description="Helical" evidence="1">
    <location>
        <begin position="72"/>
        <end position="95"/>
    </location>
</feature>
<dbReference type="Proteomes" id="UP000199504">
    <property type="component" value="Unassembled WGS sequence"/>
</dbReference>
<dbReference type="STRING" id="262898.GA0070564_1011359"/>
<feature type="transmembrane region" description="Helical" evidence="1">
    <location>
        <begin position="165"/>
        <end position="184"/>
    </location>
</feature>
<dbReference type="EMBL" id="FMCX01000001">
    <property type="protein sequence ID" value="SCE85950.1"/>
    <property type="molecule type" value="Genomic_DNA"/>
</dbReference>
<gene>
    <name evidence="2" type="ORF">GA0070564_1011359</name>
</gene>
<dbReference type="AlphaFoldDB" id="A0A1C4VPT0"/>